<dbReference type="InterPro" id="IPR036770">
    <property type="entry name" value="Ankyrin_rpt-contain_sf"/>
</dbReference>
<dbReference type="AlphaFoldDB" id="A0A067C221"/>
<protein>
    <submittedName>
        <fullName evidence="2">Uncharacterized protein</fullName>
    </submittedName>
</protein>
<reference evidence="2 3" key="1">
    <citation type="journal article" date="2013" name="PLoS Genet.">
        <title>Distinctive expansion of potential virulence genes in the genome of the oomycete fish pathogen Saprolegnia parasitica.</title>
        <authorList>
            <person name="Jiang R.H."/>
            <person name="de Bruijn I."/>
            <person name="Haas B.J."/>
            <person name="Belmonte R."/>
            <person name="Lobach L."/>
            <person name="Christie J."/>
            <person name="van den Ackerveken G."/>
            <person name="Bottin A."/>
            <person name="Bulone V."/>
            <person name="Diaz-Moreno S.M."/>
            <person name="Dumas B."/>
            <person name="Fan L."/>
            <person name="Gaulin E."/>
            <person name="Govers F."/>
            <person name="Grenville-Briggs L.J."/>
            <person name="Horner N.R."/>
            <person name="Levin J.Z."/>
            <person name="Mammella M."/>
            <person name="Meijer H.J."/>
            <person name="Morris P."/>
            <person name="Nusbaum C."/>
            <person name="Oome S."/>
            <person name="Phillips A.J."/>
            <person name="van Rooyen D."/>
            <person name="Rzeszutek E."/>
            <person name="Saraiva M."/>
            <person name="Secombes C.J."/>
            <person name="Seidl M.F."/>
            <person name="Snel B."/>
            <person name="Stassen J.H."/>
            <person name="Sykes S."/>
            <person name="Tripathy S."/>
            <person name="van den Berg H."/>
            <person name="Vega-Arreguin J.C."/>
            <person name="Wawra S."/>
            <person name="Young S.K."/>
            <person name="Zeng Q."/>
            <person name="Dieguez-Uribeondo J."/>
            <person name="Russ C."/>
            <person name="Tyler B.M."/>
            <person name="van West P."/>
        </authorList>
    </citation>
    <scope>NUCLEOTIDE SEQUENCE [LARGE SCALE GENOMIC DNA]</scope>
    <source>
        <strain evidence="2 3">CBS 223.65</strain>
    </source>
</reference>
<keyword evidence="1" id="KW-0040">ANK repeat</keyword>
<sequence>MAAHDINALTTNKDGATALLLAIEHGHSDCALLLSSRRADVNVPSTASLDAPIAAVCPILQMLPTPVTWDTTTNPVVLERDIQNVPRANATSLEVMLPLLSAGASFGETFPNRVVLCRRTWVESDHRTTLESHQVLCQVQAFEALLFYDVVNVEAVLETFARVNLVVDTLLTHTELAPTIASTQY</sequence>
<dbReference type="KEGG" id="spar:SPRG_09647"/>
<proteinExistence type="predicted"/>
<dbReference type="Pfam" id="PF00023">
    <property type="entry name" value="Ank"/>
    <property type="match status" value="1"/>
</dbReference>
<dbReference type="GeneID" id="24131800"/>
<evidence type="ECO:0000313" key="2">
    <source>
        <dbReference type="EMBL" id="KDO24814.1"/>
    </source>
</evidence>
<dbReference type="PROSITE" id="PS50088">
    <property type="entry name" value="ANK_REPEAT"/>
    <property type="match status" value="1"/>
</dbReference>
<evidence type="ECO:0000313" key="3">
    <source>
        <dbReference type="Proteomes" id="UP000030745"/>
    </source>
</evidence>
<dbReference type="Gene3D" id="1.25.40.20">
    <property type="entry name" value="Ankyrin repeat-containing domain"/>
    <property type="match status" value="1"/>
</dbReference>
<organism evidence="2 3">
    <name type="scientific">Saprolegnia parasitica (strain CBS 223.65)</name>
    <dbReference type="NCBI Taxonomy" id="695850"/>
    <lineage>
        <taxon>Eukaryota</taxon>
        <taxon>Sar</taxon>
        <taxon>Stramenopiles</taxon>
        <taxon>Oomycota</taxon>
        <taxon>Saprolegniomycetes</taxon>
        <taxon>Saprolegniales</taxon>
        <taxon>Saprolegniaceae</taxon>
        <taxon>Saprolegnia</taxon>
    </lineage>
</organism>
<dbReference type="SUPFAM" id="SSF48403">
    <property type="entry name" value="Ankyrin repeat"/>
    <property type="match status" value="1"/>
</dbReference>
<dbReference type="RefSeq" id="XP_012204462.1">
    <property type="nucleotide sequence ID" value="XM_012349072.1"/>
</dbReference>
<dbReference type="OrthoDB" id="415532at2759"/>
<dbReference type="InterPro" id="IPR002110">
    <property type="entry name" value="Ankyrin_rpt"/>
</dbReference>
<dbReference type="Proteomes" id="UP000030745">
    <property type="component" value="Unassembled WGS sequence"/>
</dbReference>
<dbReference type="EMBL" id="KK583238">
    <property type="protein sequence ID" value="KDO24814.1"/>
    <property type="molecule type" value="Genomic_DNA"/>
</dbReference>
<feature type="repeat" description="ANK" evidence="1">
    <location>
        <begin position="14"/>
        <end position="46"/>
    </location>
</feature>
<accession>A0A067C221</accession>
<name>A0A067C221_SAPPC</name>
<gene>
    <name evidence="2" type="ORF">SPRG_09647</name>
</gene>
<evidence type="ECO:0000256" key="1">
    <source>
        <dbReference type="PROSITE-ProRule" id="PRU00023"/>
    </source>
</evidence>
<keyword evidence="3" id="KW-1185">Reference proteome</keyword>
<dbReference type="SMART" id="SM00248">
    <property type="entry name" value="ANK"/>
    <property type="match status" value="1"/>
</dbReference>
<dbReference type="VEuPathDB" id="FungiDB:SPRG_09647"/>